<evidence type="ECO:0000259" key="14">
    <source>
        <dbReference type="PROSITE" id="PS50893"/>
    </source>
</evidence>
<dbReference type="SMART" id="SM00382">
    <property type="entry name" value="AAA"/>
    <property type="match status" value="2"/>
</dbReference>
<dbReference type="PROSITE" id="PS50893">
    <property type="entry name" value="ABC_TRANSPORTER_2"/>
    <property type="match status" value="2"/>
</dbReference>
<evidence type="ECO:0000313" key="16">
    <source>
        <dbReference type="Proteomes" id="UP000674938"/>
    </source>
</evidence>
<name>A0A940P9X4_9ENTE</name>
<dbReference type="RefSeq" id="WP_209529370.1">
    <property type="nucleotide sequence ID" value="NZ_JAEEGA010000009.1"/>
</dbReference>
<accession>A0A940P9X4</accession>
<dbReference type="SUPFAM" id="SSF52540">
    <property type="entry name" value="P-loop containing nucleoside triphosphate hydrolases"/>
    <property type="match status" value="2"/>
</dbReference>
<dbReference type="Gene3D" id="1.20.1580.10">
    <property type="entry name" value="ABC transporter ATPase like domain"/>
    <property type="match status" value="2"/>
</dbReference>
<dbReference type="GO" id="GO:0003677">
    <property type="term" value="F:DNA binding"/>
    <property type="evidence" value="ECO:0007669"/>
    <property type="project" value="UniProtKB-KW"/>
</dbReference>
<evidence type="ECO:0000256" key="10">
    <source>
        <dbReference type="ARBA" id="ARBA00023204"/>
    </source>
</evidence>
<dbReference type="InterPro" id="IPR003593">
    <property type="entry name" value="AAA+_ATPase"/>
</dbReference>
<keyword evidence="9" id="KW-0238">DNA-binding</keyword>
<dbReference type="Gene3D" id="1.10.8.280">
    <property type="entry name" value="ABC transporter ATPase domain-like"/>
    <property type="match status" value="1"/>
</dbReference>
<keyword evidence="6" id="KW-0228">DNA excision</keyword>
<proteinExistence type="inferred from homology"/>
<evidence type="ECO:0000256" key="2">
    <source>
        <dbReference type="ARBA" id="ARBA00022490"/>
    </source>
</evidence>
<evidence type="ECO:0000313" key="15">
    <source>
        <dbReference type="EMBL" id="MBP1042316.1"/>
    </source>
</evidence>
<keyword evidence="8" id="KW-0267">Excision nuclease</keyword>
<evidence type="ECO:0000256" key="8">
    <source>
        <dbReference type="ARBA" id="ARBA00022881"/>
    </source>
</evidence>
<evidence type="ECO:0000256" key="11">
    <source>
        <dbReference type="ARBA" id="ARBA00038000"/>
    </source>
</evidence>
<comment type="subcellular location">
    <subcellularLocation>
        <location evidence="1">Cytoplasm</location>
    </subcellularLocation>
</comment>
<dbReference type="Proteomes" id="UP000674938">
    <property type="component" value="Unassembled WGS sequence"/>
</dbReference>
<evidence type="ECO:0000256" key="1">
    <source>
        <dbReference type="ARBA" id="ARBA00004496"/>
    </source>
</evidence>
<dbReference type="GO" id="GO:0006281">
    <property type="term" value="P:DNA repair"/>
    <property type="evidence" value="ECO:0007669"/>
    <property type="project" value="UniProtKB-KW"/>
</dbReference>
<keyword evidence="2" id="KW-0963">Cytoplasm</keyword>
<keyword evidence="10" id="KW-0234">DNA repair</keyword>
<keyword evidence="4" id="KW-0547">Nucleotide-binding</keyword>
<dbReference type="InterPro" id="IPR017871">
    <property type="entry name" value="ABC_transporter-like_CS"/>
</dbReference>
<feature type="domain" description="ABC transporter" evidence="14">
    <location>
        <begin position="1"/>
        <end position="435"/>
    </location>
</feature>
<dbReference type="InterPro" id="IPR003439">
    <property type="entry name" value="ABC_transporter-like_ATP-bd"/>
</dbReference>
<dbReference type="InterPro" id="IPR027417">
    <property type="entry name" value="P-loop_NTPase"/>
</dbReference>
<dbReference type="GO" id="GO:0005524">
    <property type="term" value="F:ATP binding"/>
    <property type="evidence" value="ECO:0007669"/>
    <property type="project" value="UniProtKB-KW"/>
</dbReference>
<keyword evidence="7 15" id="KW-0067">ATP-binding</keyword>
<keyword evidence="3" id="KW-0677">Repeat</keyword>
<reference evidence="15" key="1">
    <citation type="submission" date="2020-12" db="EMBL/GenBank/DDBJ databases">
        <title>Vagococcus allomyrinae sp. nov. and Enterococcus lavae sp. nov., isolated from the larvae of Allomyrina dichotoma.</title>
        <authorList>
            <person name="Lee S.D."/>
        </authorList>
    </citation>
    <scope>NUCLEOTIDE SEQUENCE</scope>
    <source>
        <strain evidence="15">BWB3-3</strain>
    </source>
</reference>
<evidence type="ECO:0000256" key="3">
    <source>
        <dbReference type="ARBA" id="ARBA00022737"/>
    </source>
</evidence>
<sequence>MTKSIIIQGATTNNLKGVNLAIAKNQITAFVGVSGSGKTSLVINTIAAEAQQQLADTYPSFLRNRLPHYGRPEVTSIENLSPVVMVNQKSLGDNSRSTVGTAADINPALRLLYSRFGQPFVGFSDRFSFNNPAGMCVHCQGLGRVHTFRIPELLDQTKSLNEGAINFPTFEPGSYRWKRYVDSGLFDNEKKLADYAPEEMEVLLYSEQMKPPHPKKNWYRSSLYEGLIPRIQRTFIKNPSKGYQKYQPAIERISQSELCPKCQGYRLNQEVLSCKLNGLHIGECLELELRELQAFMTQLKDSEAGPIVEQLQRQIGYLCQVGLNYLTLARETSSLSGGESQRIKLVRYIGSSLSDMLYILDEPSIGLHPYDIQAIRQLLTAIKEKGNTMLLIDHDEEIIQLAETIVELGPEAGAKGGEIVGVMDYQSWLTNQKQISDLKRRKKKMTMDQTFKVDSLTLNNLQNVSISLPKEGLIAVTGVAGSGKSSFAKELAKAYPDETVYVDQKSIRGSRRSTIASYIELFDPIRQLFAQANQVKSGLFSFNGGGACPNCKGKGFIEIELAFMEPVRSRCEACQGKRYSQEALSYQYRELAIDEVLSLTLVDASSFFEDQPKCLKPLTWLNKIGLGYLTLGQTLDTLSGGELQRLKLALQLTNESKLFILDEPTTGLSRKDTAALFSIFDELIEKKNTVMVIEHQIDVVRAADWLIDFGPGSGKEGGRVLYEGRPEEAWRCAESLTGRYLV</sequence>
<dbReference type="EMBL" id="JAEEGA010000009">
    <property type="protein sequence ID" value="MBP1042316.1"/>
    <property type="molecule type" value="Genomic_DNA"/>
</dbReference>
<evidence type="ECO:0000256" key="13">
    <source>
        <dbReference type="ARBA" id="ARBA00042156"/>
    </source>
</evidence>
<dbReference type="PROSITE" id="PS00211">
    <property type="entry name" value="ABC_TRANSPORTER_1"/>
    <property type="match status" value="2"/>
</dbReference>
<dbReference type="GO" id="GO:0016887">
    <property type="term" value="F:ATP hydrolysis activity"/>
    <property type="evidence" value="ECO:0007669"/>
    <property type="project" value="InterPro"/>
</dbReference>
<dbReference type="GO" id="GO:0004518">
    <property type="term" value="F:nuclease activity"/>
    <property type="evidence" value="ECO:0007669"/>
    <property type="project" value="UniProtKB-KW"/>
</dbReference>
<dbReference type="AlphaFoldDB" id="A0A940P9X4"/>
<comment type="similarity">
    <text evidence="11">Belongs to the ABC transporter superfamily. UvrA family.</text>
</comment>
<evidence type="ECO:0000256" key="12">
    <source>
        <dbReference type="ARBA" id="ARBA00039316"/>
    </source>
</evidence>
<evidence type="ECO:0000256" key="7">
    <source>
        <dbReference type="ARBA" id="ARBA00022840"/>
    </source>
</evidence>
<evidence type="ECO:0000256" key="9">
    <source>
        <dbReference type="ARBA" id="ARBA00023125"/>
    </source>
</evidence>
<organism evidence="15 16">
    <name type="scientific">Vagococcus allomyrinae</name>
    <dbReference type="NCBI Taxonomy" id="2794353"/>
    <lineage>
        <taxon>Bacteria</taxon>
        <taxon>Bacillati</taxon>
        <taxon>Bacillota</taxon>
        <taxon>Bacilli</taxon>
        <taxon>Lactobacillales</taxon>
        <taxon>Enterococcaceae</taxon>
        <taxon>Vagococcus</taxon>
    </lineage>
</organism>
<comment type="caution">
    <text evidence="15">The sequence shown here is derived from an EMBL/GenBank/DDBJ whole genome shotgun (WGS) entry which is preliminary data.</text>
</comment>
<dbReference type="PANTHER" id="PTHR43152:SF3">
    <property type="entry name" value="UVRABC SYSTEM PROTEIN A"/>
    <property type="match status" value="1"/>
</dbReference>
<evidence type="ECO:0000256" key="4">
    <source>
        <dbReference type="ARBA" id="ARBA00022741"/>
    </source>
</evidence>
<dbReference type="Gene3D" id="3.40.50.300">
    <property type="entry name" value="P-loop containing nucleotide triphosphate hydrolases"/>
    <property type="match status" value="2"/>
</dbReference>
<keyword evidence="16" id="KW-1185">Reference proteome</keyword>
<evidence type="ECO:0000256" key="6">
    <source>
        <dbReference type="ARBA" id="ARBA00022769"/>
    </source>
</evidence>
<evidence type="ECO:0000256" key="5">
    <source>
        <dbReference type="ARBA" id="ARBA00022763"/>
    </source>
</evidence>
<gene>
    <name evidence="15" type="ORF">I6N95_14950</name>
</gene>
<dbReference type="PANTHER" id="PTHR43152">
    <property type="entry name" value="UVRABC SYSTEM PROTEIN A"/>
    <property type="match status" value="1"/>
</dbReference>
<protein>
    <recommendedName>
        <fullName evidence="12">UvrABC system protein A</fullName>
    </recommendedName>
    <alternativeName>
        <fullName evidence="13">Excinuclease ABC subunit A</fullName>
    </alternativeName>
</protein>
<keyword evidence="5" id="KW-0227">DNA damage</keyword>
<feature type="domain" description="ABC transporter" evidence="14">
    <location>
        <begin position="445"/>
        <end position="736"/>
    </location>
</feature>
<dbReference type="Pfam" id="PF00005">
    <property type="entry name" value="ABC_tran"/>
    <property type="match status" value="1"/>
</dbReference>
<dbReference type="GO" id="GO:0005737">
    <property type="term" value="C:cytoplasm"/>
    <property type="evidence" value="ECO:0007669"/>
    <property type="project" value="UniProtKB-SubCell"/>
</dbReference>